<name>A0AAW0EFG0_9AGAR</name>
<dbReference type="AlphaFoldDB" id="A0AAW0EFG0"/>
<keyword evidence="2" id="KW-1185">Reference proteome</keyword>
<proteinExistence type="predicted"/>
<feature type="non-terminal residue" evidence="1">
    <location>
        <position position="381"/>
    </location>
</feature>
<evidence type="ECO:0000313" key="1">
    <source>
        <dbReference type="EMBL" id="KAK7063558.1"/>
    </source>
</evidence>
<dbReference type="EMBL" id="JAWWNJ010000001">
    <property type="protein sequence ID" value="KAK7063558.1"/>
    <property type="molecule type" value="Genomic_DNA"/>
</dbReference>
<sequence length="381" mass="42258">MLSQLPPELAEIILSHLDSDWLRATALASSSLLAPSQRWLFRSLVIPYANILKANSLFTVSRHLLGYVHELQVELEASLTAQNHVLAALLPSLHNLTCLSVKGRTAEWNDLTPPLQAAFYDLLSSGRLHSLNLVAVVEIPLSFLILALSSVKKLGIYSVTVEATDSELPSATSALQTEDLTVRAVQQSEIQPLLTFIMQSINVGGVTVECFRRLALGMNRTIKSQSLLLIVATSRSLRYLQLRCGVFQTSLPLPLLPILQELELKFYLGYNVGLPQNLYTAIAALPTTAPSIEVLRLTFHGSLPELEDLVHDRSGPMTLFDGTCAYRECLPRLRKVHCHGWKEVETSSREWTDFRAYIQEKFPGIWDTGMLEVTVGGNEAD</sequence>
<protein>
    <recommendedName>
        <fullName evidence="3">F-box domain-containing protein</fullName>
    </recommendedName>
</protein>
<gene>
    <name evidence="1" type="ORF">R3P38DRAFT_2674669</name>
</gene>
<accession>A0AAW0EFG0</accession>
<evidence type="ECO:0008006" key="3">
    <source>
        <dbReference type="Google" id="ProtNLM"/>
    </source>
</evidence>
<evidence type="ECO:0000313" key="2">
    <source>
        <dbReference type="Proteomes" id="UP001362999"/>
    </source>
</evidence>
<dbReference type="Proteomes" id="UP001362999">
    <property type="component" value="Unassembled WGS sequence"/>
</dbReference>
<organism evidence="1 2">
    <name type="scientific">Favolaschia claudopus</name>
    <dbReference type="NCBI Taxonomy" id="2862362"/>
    <lineage>
        <taxon>Eukaryota</taxon>
        <taxon>Fungi</taxon>
        <taxon>Dikarya</taxon>
        <taxon>Basidiomycota</taxon>
        <taxon>Agaricomycotina</taxon>
        <taxon>Agaricomycetes</taxon>
        <taxon>Agaricomycetidae</taxon>
        <taxon>Agaricales</taxon>
        <taxon>Marasmiineae</taxon>
        <taxon>Mycenaceae</taxon>
        <taxon>Favolaschia</taxon>
    </lineage>
</organism>
<reference evidence="1 2" key="1">
    <citation type="journal article" date="2024" name="J Genomics">
        <title>Draft genome sequencing and assembly of Favolaschia claudopus CIRM-BRFM 2984 isolated from oak limbs.</title>
        <authorList>
            <person name="Navarro D."/>
            <person name="Drula E."/>
            <person name="Chaduli D."/>
            <person name="Cazenave R."/>
            <person name="Ahrendt S."/>
            <person name="Wang J."/>
            <person name="Lipzen A."/>
            <person name="Daum C."/>
            <person name="Barry K."/>
            <person name="Grigoriev I.V."/>
            <person name="Favel A."/>
            <person name="Rosso M.N."/>
            <person name="Martin F."/>
        </authorList>
    </citation>
    <scope>NUCLEOTIDE SEQUENCE [LARGE SCALE GENOMIC DNA]</scope>
    <source>
        <strain evidence="1 2">CIRM-BRFM 2984</strain>
    </source>
</reference>
<comment type="caution">
    <text evidence="1">The sequence shown here is derived from an EMBL/GenBank/DDBJ whole genome shotgun (WGS) entry which is preliminary data.</text>
</comment>